<accession>A0A653ACM3</accession>
<name>A0A653ACM3_9BACT</name>
<dbReference type="AlphaFoldDB" id="A0A653ACM3"/>
<evidence type="ECO:0000313" key="3">
    <source>
        <dbReference type="EMBL" id="VBB45810.1"/>
    </source>
</evidence>
<sequence length="113" mass="12683">MNIKQIAELIQGELLNENFSEQEFLYAFSSDLMSDVLRWPRENMLLITGLATIQAIRTAELSNIDCVIFARGKKVTDEMLELAQESDIAVITCPSSMFEISGKLYANGIKAVY</sequence>
<comment type="subunit">
    <text evidence="1">Homohexamer.</text>
</comment>
<dbReference type="EMBL" id="UPXZ01000025">
    <property type="protein sequence ID" value="VBB45810.1"/>
    <property type="molecule type" value="Genomic_DNA"/>
</dbReference>
<dbReference type="Pfam" id="PF07085">
    <property type="entry name" value="DRTGG"/>
    <property type="match status" value="1"/>
</dbReference>
<protein>
    <recommendedName>
        <fullName evidence="2">DRTGG domain-containing protein</fullName>
    </recommendedName>
</protein>
<proteinExistence type="predicted"/>
<reference evidence="3" key="1">
    <citation type="submission" date="2018-07" db="EMBL/GenBank/DDBJ databases">
        <authorList>
            <consortium name="Genoscope - CEA"/>
            <person name="William W."/>
        </authorList>
    </citation>
    <scope>NUCLEOTIDE SEQUENCE</scope>
    <source>
        <strain evidence="3">IK1</strain>
    </source>
</reference>
<dbReference type="Gene3D" id="3.40.1390.20">
    <property type="entry name" value="HprK N-terminal domain-like"/>
    <property type="match status" value="1"/>
</dbReference>
<dbReference type="SUPFAM" id="SSF75138">
    <property type="entry name" value="HprK N-terminal domain-like"/>
    <property type="match status" value="1"/>
</dbReference>
<dbReference type="InterPro" id="IPR028979">
    <property type="entry name" value="Ser_kin/Pase_Hpr-like_N_sf"/>
</dbReference>
<evidence type="ECO:0000259" key="2">
    <source>
        <dbReference type="Pfam" id="PF07085"/>
    </source>
</evidence>
<gene>
    <name evidence="3" type="ORF">TRIP_D310205</name>
</gene>
<feature type="domain" description="DRTGG" evidence="2">
    <location>
        <begin position="6"/>
        <end position="102"/>
    </location>
</feature>
<organism evidence="3">
    <name type="scientific">uncultured Paludibacter sp</name>
    <dbReference type="NCBI Taxonomy" id="497635"/>
    <lineage>
        <taxon>Bacteria</taxon>
        <taxon>Pseudomonadati</taxon>
        <taxon>Bacteroidota</taxon>
        <taxon>Bacteroidia</taxon>
        <taxon>Bacteroidales</taxon>
        <taxon>Paludibacteraceae</taxon>
        <taxon>Paludibacter</taxon>
        <taxon>environmental samples</taxon>
    </lineage>
</organism>
<evidence type="ECO:0000256" key="1">
    <source>
        <dbReference type="ARBA" id="ARBA00011643"/>
    </source>
</evidence>
<dbReference type="InterPro" id="IPR010766">
    <property type="entry name" value="DRTGG"/>
</dbReference>